<evidence type="ECO:0000256" key="1">
    <source>
        <dbReference type="SAM" id="MobiDB-lite"/>
    </source>
</evidence>
<organism evidence="2 3">
    <name type="scientific">Blastococcus tunisiensis</name>
    <dbReference type="NCBI Taxonomy" id="1798228"/>
    <lineage>
        <taxon>Bacteria</taxon>
        <taxon>Bacillati</taxon>
        <taxon>Actinomycetota</taxon>
        <taxon>Actinomycetes</taxon>
        <taxon>Geodermatophilales</taxon>
        <taxon>Geodermatophilaceae</taxon>
        <taxon>Blastococcus</taxon>
    </lineage>
</organism>
<reference evidence="3" key="1">
    <citation type="submission" date="2016-10" db="EMBL/GenBank/DDBJ databases">
        <authorList>
            <person name="Varghese N."/>
            <person name="Submissions S."/>
        </authorList>
    </citation>
    <scope>NUCLEOTIDE SEQUENCE [LARGE SCALE GENOMIC DNA]</scope>
    <source>
        <strain evidence="3">DSM 46838</strain>
    </source>
</reference>
<dbReference type="EMBL" id="FOND01000007">
    <property type="protein sequence ID" value="SFE95147.1"/>
    <property type="molecule type" value="Genomic_DNA"/>
</dbReference>
<proteinExistence type="predicted"/>
<keyword evidence="3" id="KW-1185">Reference proteome</keyword>
<dbReference type="Proteomes" id="UP000198589">
    <property type="component" value="Unassembled WGS sequence"/>
</dbReference>
<dbReference type="AlphaFoldDB" id="A0A1I2ERA6"/>
<protein>
    <submittedName>
        <fullName evidence="2">Uncharacterized protein</fullName>
    </submittedName>
</protein>
<evidence type="ECO:0000313" key="2">
    <source>
        <dbReference type="EMBL" id="SFE95147.1"/>
    </source>
</evidence>
<name>A0A1I2ERA6_9ACTN</name>
<accession>A0A1I2ERA6</accession>
<feature type="region of interest" description="Disordered" evidence="1">
    <location>
        <begin position="1"/>
        <end position="37"/>
    </location>
</feature>
<evidence type="ECO:0000313" key="3">
    <source>
        <dbReference type="Proteomes" id="UP000198589"/>
    </source>
</evidence>
<gene>
    <name evidence="2" type="ORF">SAMN05216574_107155</name>
</gene>
<dbReference type="STRING" id="1798228.SAMN05216574_107155"/>
<feature type="compositionally biased region" description="Basic and acidic residues" evidence="1">
    <location>
        <begin position="23"/>
        <end position="37"/>
    </location>
</feature>
<sequence length="37" mass="4031">MPAAATQPEAAPPYEPDIALIDYQKRDGSDGRSIETR</sequence>